<feature type="compositionally biased region" description="Polar residues" evidence="1">
    <location>
        <begin position="909"/>
        <end position="938"/>
    </location>
</feature>
<dbReference type="eggNOG" id="ENOG502QUIY">
    <property type="taxonomic scope" value="Eukaryota"/>
</dbReference>
<reference evidence="3" key="1">
    <citation type="submission" date="2013-01" db="EMBL/GenBank/DDBJ databases">
        <title>Draft Genome Sequence of a Mulberry Tree, Morus notabilis C.K. Schneid.</title>
        <authorList>
            <person name="He N."/>
            <person name="Zhao S."/>
        </authorList>
    </citation>
    <scope>NUCLEOTIDE SEQUENCE</scope>
</reference>
<feature type="compositionally biased region" description="Polar residues" evidence="1">
    <location>
        <begin position="1018"/>
        <end position="1035"/>
    </location>
</feature>
<feature type="compositionally biased region" description="Basic and acidic residues" evidence="1">
    <location>
        <begin position="770"/>
        <end position="784"/>
    </location>
</feature>
<sequence length="1617" mass="174751">MTSSMLSGDRRWASSTRRGGMTVLGKVVVPKPINLPSQRSENHGLDPNVEIVPNAIGSIFGTEFVTDYPLLEWIPACRGTLSWGSKSSSAWGSSSLSPNTDGGASSPSHLSGRPSSGSGTRPSTASCDRAYEPTANTYGPNSRPSSASGALTSNQTSLISLRPRSAETRPGSSQLSRFAEHSEHPVAWSSAGTAEKLGVTPAKNDGFSLTSGDFPTLGSGKESSGKNGSSSHSRPSSSSSGVGTGKERIEAPASGDMSASENFKNGTANSWKRDDPSYGEDGGRPGMEKWQGNPQTYPAPPQNYDAWHGTPMNNPQGGVWFRGPPPYGNPVAPAGFPMEPYSYYRPQIPATGIPNPQPVPPPGAGPRGPHPKNGDMYRPHMPDAYVRPGMPIRPGFYPGPVAYEGYYGPPMGYCSSNERDVPFMGMAAGPAVYNRYSGQGAPEPGNSHGRYANNQSQIGEQLESGQPQDNRGPYKVLLKQHDGWDRRNEEHRREGAVTNNSSRGDQLRISSWENDWRSDCKKDVESNTRKEPSDEASFETFDNHGPPSVPVKVKSPEGGGNGKAVDDISEKKLESESSGGSKASQPHATAPKDSSLIKKIEGLNAKVRASDGRSETMTVSSGENQRNKFQANAKANQNTNEAGRGPSYSERTHTAEITHPISHEVGISRGDKNFDSTAGTGTNISRRSTHGMQSRGDHYGRGRLKTQEAEGWQKKPSIPEPTAAVSAVHSETSILHLHDHHGSTEATDNLGSHSHGKLEGQSVSPMFEQSDNHAQRAKIKELAKQRTKQLQEEEEERSKKQMAKARAKLEELNRRTQAVEGSTEKLENASTGAVQTKQEESETSSESSVGARRYGPPKSASKSALGSKSNVVAEVNVSYSTGVENPCLPSSQVPSEAPKSATGEPLMMQAQSAPLQQEVNGANTVHNNAPQVHESNVSKQKRTGFKQKQSTNVTEAPRTHTDVEDNATASVGVVANEVHPSGGSTLPVNSNASADSSLHPRRKSKNTKNKHKTEDISALSSIGSKENVANVSQESGPPKASERQLDPTAAVQMQNIPRGVDRSSEQHPSSPNEDSHGRVNSHWKPQQSRRMPRNSQNSRTAEKFYGSDTAVWAPVRSHNKAEATDEASPKNTVDGVGPSVKSDNVQINPKNKRAEMERYVPKPVAKEMAQQGGSNHQPVASVINQTTTDDSIPRAGIGSQGNESSNNVGTVLGKAEFSVESRNGNNRHNKQGKVHGSWRQRGSTELTSTQGLQDGASYASNVNQNVQKSNELPHPQKADVSSVKEQENYSKEQENFSDEWRTTDDWGVSHNLNSVEPVSVPIVKDQGVTSRGKRHAFKGHKGMANNRDDDQKRSSGDTDRSHTQSSTSETTQVDLPASSKENRGVVEHPTSHWQPKSQALSANNHGGNRNNSGQNVGAEANRVESIQHDGVLPQPTHAKDINESSGQLIHDQSISEGNNGVEEPIHRHQESRRERKTASLKGQPHLPNQGPTDPVEPAPVNLETRQEQRSLSGFRRSGSQNNRYSRSQESRGDWNFSGQDNKQHNPHPNRERPRQNSHYEYQPVGSYNNKSNNSEGPKDSADSAGARTRGRGQNHSRRGGGNFYGRQSGVREDAGYD</sequence>
<feature type="compositionally biased region" description="Polar residues" evidence="1">
    <location>
        <begin position="982"/>
        <end position="996"/>
    </location>
</feature>
<feature type="compositionally biased region" description="Polar residues" evidence="1">
    <location>
        <begin position="1391"/>
        <end position="1415"/>
    </location>
</feature>
<feature type="compositionally biased region" description="Low complexity" evidence="1">
    <location>
        <begin position="88"/>
        <end position="97"/>
    </location>
</feature>
<feature type="compositionally biased region" description="Basic residues" evidence="1">
    <location>
        <begin position="1331"/>
        <end position="1341"/>
    </location>
</feature>
<evidence type="ECO:0008006" key="4">
    <source>
        <dbReference type="Google" id="ProtNLM"/>
    </source>
</evidence>
<evidence type="ECO:0000313" key="2">
    <source>
        <dbReference type="EMBL" id="EXB93585.1"/>
    </source>
</evidence>
<dbReference type="GO" id="GO:0040029">
    <property type="term" value="P:epigenetic regulation of gene expression"/>
    <property type="evidence" value="ECO:0007669"/>
    <property type="project" value="TreeGrafter"/>
</dbReference>
<feature type="compositionally biased region" description="Polar residues" evidence="1">
    <location>
        <begin position="1240"/>
        <end position="1270"/>
    </location>
</feature>
<feature type="compositionally biased region" description="Basic and acidic residues" evidence="1">
    <location>
        <begin position="1274"/>
        <end position="1304"/>
    </location>
</feature>
<feature type="compositionally biased region" description="Low complexity" evidence="1">
    <location>
        <begin position="627"/>
        <end position="640"/>
    </location>
</feature>
<evidence type="ECO:0000313" key="3">
    <source>
        <dbReference type="Proteomes" id="UP000030645"/>
    </source>
</evidence>
<feature type="compositionally biased region" description="Pro residues" evidence="1">
    <location>
        <begin position="355"/>
        <end position="364"/>
    </location>
</feature>
<evidence type="ECO:0000256" key="1">
    <source>
        <dbReference type="SAM" id="MobiDB-lite"/>
    </source>
</evidence>
<protein>
    <recommendedName>
        <fullName evidence="4">Protein MODIFIER OF SNC1 1</fullName>
    </recommendedName>
</protein>
<proteinExistence type="predicted"/>
<feature type="compositionally biased region" description="Low complexity" evidence="1">
    <location>
        <begin position="105"/>
        <end position="124"/>
    </location>
</feature>
<feature type="compositionally biased region" description="Low complexity" evidence="1">
    <location>
        <begin position="1363"/>
        <end position="1372"/>
    </location>
</feature>
<feature type="region of interest" description="Disordered" evidence="1">
    <location>
        <begin position="1189"/>
        <end position="1208"/>
    </location>
</feature>
<feature type="region of interest" description="Disordered" evidence="1">
    <location>
        <begin position="666"/>
        <end position="700"/>
    </location>
</feature>
<keyword evidence="3" id="KW-1185">Reference proteome</keyword>
<feature type="region of interest" description="Disordered" evidence="1">
    <location>
        <begin position="88"/>
        <end position="300"/>
    </location>
</feature>
<feature type="compositionally biased region" description="Basic residues" evidence="1">
    <location>
        <begin position="1225"/>
        <end position="1238"/>
    </location>
</feature>
<feature type="compositionally biased region" description="Basic and acidic residues" evidence="1">
    <location>
        <begin position="482"/>
        <end position="495"/>
    </location>
</feature>
<feature type="compositionally biased region" description="Basic and acidic residues" evidence="1">
    <location>
        <begin position="1380"/>
        <end position="1390"/>
    </location>
</feature>
<dbReference type="InterPro" id="IPR038808">
    <property type="entry name" value="MOS1-like"/>
</dbReference>
<feature type="compositionally biased region" description="Basic residues" evidence="1">
    <location>
        <begin position="1588"/>
        <end position="1598"/>
    </location>
</feature>
<dbReference type="STRING" id="981085.W9S7K7"/>
<feature type="compositionally biased region" description="Basic and acidic residues" evidence="1">
    <location>
        <begin position="514"/>
        <end position="533"/>
    </location>
</feature>
<dbReference type="PANTHER" id="PTHR34805">
    <property type="entry name" value="PROTEIN MODIFIER OF SNC1 1"/>
    <property type="match status" value="1"/>
</dbReference>
<feature type="compositionally biased region" description="Polar residues" evidence="1">
    <location>
        <begin position="1083"/>
        <end position="1099"/>
    </location>
</feature>
<feature type="compositionally biased region" description="Basic and acidic residues" evidence="1">
    <location>
        <begin position="564"/>
        <end position="575"/>
    </location>
</feature>
<dbReference type="PANTHER" id="PTHR34805:SF1">
    <property type="entry name" value="PROTEIN MODIFIER OF SNC1 1"/>
    <property type="match status" value="1"/>
</dbReference>
<gene>
    <name evidence="2" type="ORF">L484_014577</name>
</gene>
<feature type="compositionally biased region" description="Low complexity" evidence="1">
    <location>
        <begin position="858"/>
        <end position="869"/>
    </location>
</feature>
<dbReference type="EMBL" id="KE345081">
    <property type="protein sequence ID" value="EXB93585.1"/>
    <property type="molecule type" value="Genomic_DNA"/>
</dbReference>
<feature type="compositionally biased region" description="Polar residues" evidence="1">
    <location>
        <begin position="1565"/>
        <end position="1575"/>
    </location>
</feature>
<feature type="compositionally biased region" description="Polar residues" evidence="1">
    <location>
        <begin position="675"/>
        <end position="692"/>
    </location>
</feature>
<feature type="compositionally biased region" description="Basic residues" evidence="1">
    <location>
        <begin position="999"/>
        <end position="1011"/>
    </location>
</feature>
<accession>W9S7K7</accession>
<feature type="compositionally biased region" description="Polar residues" evidence="1">
    <location>
        <begin position="877"/>
        <end position="894"/>
    </location>
</feature>
<feature type="region of interest" description="Disordered" evidence="1">
    <location>
        <begin position="482"/>
        <end position="650"/>
    </location>
</feature>
<feature type="compositionally biased region" description="Polar residues" evidence="1">
    <location>
        <begin position="497"/>
        <end position="513"/>
    </location>
</feature>
<feature type="compositionally biased region" description="Low complexity" evidence="1">
    <location>
        <begin position="218"/>
        <end position="241"/>
    </location>
</feature>
<organism evidence="2 3">
    <name type="scientific">Morus notabilis</name>
    <dbReference type="NCBI Taxonomy" id="981085"/>
    <lineage>
        <taxon>Eukaryota</taxon>
        <taxon>Viridiplantae</taxon>
        <taxon>Streptophyta</taxon>
        <taxon>Embryophyta</taxon>
        <taxon>Tracheophyta</taxon>
        <taxon>Spermatophyta</taxon>
        <taxon>Magnoliopsida</taxon>
        <taxon>eudicotyledons</taxon>
        <taxon>Gunneridae</taxon>
        <taxon>Pentapetalae</taxon>
        <taxon>rosids</taxon>
        <taxon>fabids</taxon>
        <taxon>Rosales</taxon>
        <taxon>Moraceae</taxon>
        <taxon>Moreae</taxon>
        <taxon>Morus</taxon>
    </lineage>
</organism>
<feature type="region of interest" description="Disordered" evidence="1">
    <location>
        <begin position="770"/>
        <end position="1155"/>
    </location>
</feature>
<feature type="compositionally biased region" description="Basic and acidic residues" evidence="1">
    <location>
        <begin position="1463"/>
        <end position="1477"/>
    </location>
</feature>
<feature type="region of interest" description="Disordered" evidence="1">
    <location>
        <begin position="352"/>
        <end position="373"/>
    </location>
</feature>
<dbReference type="Proteomes" id="UP000030645">
    <property type="component" value="Unassembled WGS sequence"/>
</dbReference>
<feature type="compositionally biased region" description="Polar residues" evidence="1">
    <location>
        <begin position="134"/>
        <end position="159"/>
    </location>
</feature>
<feature type="compositionally biased region" description="Basic and acidic residues" evidence="1">
    <location>
        <begin position="1346"/>
        <end position="1362"/>
    </location>
</feature>
<feature type="compositionally biased region" description="Basic and acidic residues" evidence="1">
    <location>
        <begin position="271"/>
        <end position="287"/>
    </location>
</feature>
<feature type="compositionally biased region" description="Polar residues" evidence="1">
    <location>
        <begin position="1443"/>
        <end position="1458"/>
    </location>
</feature>
<name>W9S7K7_9ROSA</name>
<feature type="region of interest" description="Disordered" evidence="1">
    <location>
        <begin position="1218"/>
        <end position="1617"/>
    </location>
</feature>
<feature type="compositionally biased region" description="Polar residues" evidence="1">
    <location>
        <begin position="257"/>
        <end position="270"/>
    </location>
</feature>